<evidence type="ECO:0000313" key="1">
    <source>
        <dbReference type="EMBL" id="GBP82745.1"/>
    </source>
</evidence>
<protein>
    <submittedName>
        <fullName evidence="1">Uncharacterized protein</fullName>
    </submittedName>
</protein>
<accession>A0A4C1Z831</accession>
<comment type="caution">
    <text evidence="1">The sequence shown here is derived from an EMBL/GenBank/DDBJ whole genome shotgun (WGS) entry which is preliminary data.</text>
</comment>
<evidence type="ECO:0000313" key="2">
    <source>
        <dbReference type="Proteomes" id="UP000299102"/>
    </source>
</evidence>
<dbReference type="EMBL" id="BGZK01001584">
    <property type="protein sequence ID" value="GBP82745.1"/>
    <property type="molecule type" value="Genomic_DNA"/>
</dbReference>
<gene>
    <name evidence="1" type="ORF">EVAR_76823_1</name>
</gene>
<sequence>MIRRFTSGHAVRLARSRVTRRALLGHSPSQRLRKAKTIIFVLYAFVTDQAIHRHACALAIQQGELGDDIGKGDSNGAGGQGSIQTCAHYAEDVRAPGTSAAAGDAPQARPRTISSTRRHDLPQFLIENLLPDKKIHRYSDESMFFSVENLI</sequence>
<keyword evidence="2" id="KW-1185">Reference proteome</keyword>
<organism evidence="1 2">
    <name type="scientific">Eumeta variegata</name>
    <name type="common">Bagworm moth</name>
    <name type="synonym">Eumeta japonica</name>
    <dbReference type="NCBI Taxonomy" id="151549"/>
    <lineage>
        <taxon>Eukaryota</taxon>
        <taxon>Metazoa</taxon>
        <taxon>Ecdysozoa</taxon>
        <taxon>Arthropoda</taxon>
        <taxon>Hexapoda</taxon>
        <taxon>Insecta</taxon>
        <taxon>Pterygota</taxon>
        <taxon>Neoptera</taxon>
        <taxon>Endopterygota</taxon>
        <taxon>Lepidoptera</taxon>
        <taxon>Glossata</taxon>
        <taxon>Ditrysia</taxon>
        <taxon>Tineoidea</taxon>
        <taxon>Psychidae</taxon>
        <taxon>Oiketicinae</taxon>
        <taxon>Eumeta</taxon>
    </lineage>
</organism>
<reference evidence="1 2" key="1">
    <citation type="journal article" date="2019" name="Commun. Biol.">
        <title>The bagworm genome reveals a unique fibroin gene that provides high tensile strength.</title>
        <authorList>
            <person name="Kono N."/>
            <person name="Nakamura H."/>
            <person name="Ohtoshi R."/>
            <person name="Tomita M."/>
            <person name="Numata K."/>
            <person name="Arakawa K."/>
        </authorList>
    </citation>
    <scope>NUCLEOTIDE SEQUENCE [LARGE SCALE GENOMIC DNA]</scope>
</reference>
<name>A0A4C1Z831_EUMVA</name>
<proteinExistence type="predicted"/>
<dbReference type="Proteomes" id="UP000299102">
    <property type="component" value="Unassembled WGS sequence"/>
</dbReference>
<dbReference type="AlphaFoldDB" id="A0A4C1Z831"/>